<dbReference type="Gene3D" id="3.30.70.1900">
    <property type="match status" value="1"/>
</dbReference>
<evidence type="ECO:0000256" key="1">
    <source>
        <dbReference type="ARBA" id="ARBA00005937"/>
    </source>
</evidence>
<dbReference type="GO" id="GO:0016788">
    <property type="term" value="F:hydrolase activity, acting on ester bonds"/>
    <property type="evidence" value="ECO:0007669"/>
    <property type="project" value="InterPro"/>
</dbReference>
<dbReference type="InterPro" id="IPR049435">
    <property type="entry name" value="Cas_Cas6_C"/>
</dbReference>
<reference evidence="5 6" key="1">
    <citation type="submission" date="2018-06" db="EMBL/GenBank/DDBJ databases">
        <authorList>
            <consortium name="Pathogen Informatics"/>
            <person name="Doyle S."/>
        </authorList>
    </citation>
    <scope>NUCLEOTIDE SEQUENCE [LARGE SCALE GENOMIC DNA]</scope>
    <source>
        <strain evidence="5 6">NCTC13028</strain>
    </source>
</reference>
<dbReference type="PANTHER" id="PTHR36984">
    <property type="entry name" value="CRISPR-ASSOCIATED ENDORIBONUCLEASE CAS6 1"/>
    <property type="match status" value="1"/>
</dbReference>
<evidence type="ECO:0000259" key="4">
    <source>
        <dbReference type="Pfam" id="PF01881"/>
    </source>
</evidence>
<dbReference type="Pfam" id="PF01881">
    <property type="entry name" value="Cas_Cas6_C"/>
    <property type="match status" value="1"/>
</dbReference>
<evidence type="ECO:0000256" key="2">
    <source>
        <dbReference type="ARBA" id="ARBA00022884"/>
    </source>
</evidence>
<gene>
    <name evidence="5" type="ORF">NCTC13028_00136</name>
</gene>
<evidence type="ECO:0000256" key="3">
    <source>
        <dbReference type="ARBA" id="ARBA00023118"/>
    </source>
</evidence>
<keyword evidence="2" id="KW-0694">RNA-binding</keyword>
<dbReference type="AlphaFoldDB" id="A0A2X2VWJ3"/>
<evidence type="ECO:0000313" key="6">
    <source>
        <dbReference type="Proteomes" id="UP000250223"/>
    </source>
</evidence>
<dbReference type="InterPro" id="IPR010156">
    <property type="entry name" value="CRISPR-assoc_prot_Cas6"/>
</dbReference>
<evidence type="ECO:0000313" key="5">
    <source>
        <dbReference type="EMBL" id="SQB33058.1"/>
    </source>
</evidence>
<proteinExistence type="inferred from homology"/>
<organism evidence="5 6">
    <name type="scientific">Clostridium cochlearium</name>
    <dbReference type="NCBI Taxonomy" id="1494"/>
    <lineage>
        <taxon>Bacteria</taxon>
        <taxon>Bacillati</taxon>
        <taxon>Bacillota</taxon>
        <taxon>Clostridia</taxon>
        <taxon>Eubacteriales</taxon>
        <taxon>Clostridiaceae</taxon>
        <taxon>Clostridium</taxon>
    </lineage>
</organism>
<comment type="similarity">
    <text evidence="1">Belongs to the CRISPR-associated protein Cas6/Cse3/CasE family.</text>
</comment>
<protein>
    <submittedName>
        <fullName evidence="5">CRISPR-associated Cas5e family protein</fullName>
    </submittedName>
</protein>
<accession>A0A2X2VWJ3</accession>
<sequence length="230" mass="27427">MKVYELTLKVFLLKDIKSDESLEKIANIIDKTLARNNQLLDFHEENIYKNYTFNSFYPIEKDKIYHEGKIYSVKIRTINEELVQYFKKNLANEYTEYIKALILECRVIPQRHIEKIYSITPAIIKTEKGYWKSNLSLEEFEKRIKYNLIKKYNRYFKTKIDEKFNLFRVISFKNNKPISCSYKNVNILGDKVTLVIDENEIAQKLAYFSLGVGIGEMNARGYGFVNYKWI</sequence>
<name>A0A2X2VWJ3_CLOCO</name>
<dbReference type="Proteomes" id="UP000250223">
    <property type="component" value="Unassembled WGS sequence"/>
</dbReference>
<keyword evidence="3" id="KW-0051">Antiviral defense</keyword>
<dbReference type="GO" id="GO:0051607">
    <property type="term" value="P:defense response to virus"/>
    <property type="evidence" value="ECO:0007669"/>
    <property type="project" value="UniProtKB-KW"/>
</dbReference>
<feature type="domain" description="CRISPR associated protein Cas6 C-terminal" evidence="4">
    <location>
        <begin position="119"/>
        <end position="226"/>
    </location>
</feature>
<dbReference type="RefSeq" id="WP_096635602.1">
    <property type="nucleotide sequence ID" value="NZ_JAHLNT010000005.1"/>
</dbReference>
<dbReference type="NCBIfam" id="TIGR01877">
    <property type="entry name" value="cas_cas6"/>
    <property type="match status" value="1"/>
</dbReference>
<dbReference type="EMBL" id="UAWC01000001">
    <property type="protein sequence ID" value="SQB33058.1"/>
    <property type="molecule type" value="Genomic_DNA"/>
</dbReference>
<dbReference type="PANTHER" id="PTHR36984:SF1">
    <property type="entry name" value="CRISPR-ASSOCIATED ENDORIBONUCLEASE CAS6 1"/>
    <property type="match status" value="1"/>
</dbReference>
<dbReference type="GO" id="GO:0003723">
    <property type="term" value="F:RNA binding"/>
    <property type="evidence" value="ECO:0007669"/>
    <property type="project" value="UniProtKB-KW"/>
</dbReference>